<dbReference type="CDD" id="cd01004">
    <property type="entry name" value="PBP2_MidA_like"/>
    <property type="match status" value="1"/>
</dbReference>
<comment type="caution">
    <text evidence="4">The sequence shown here is derived from an EMBL/GenBank/DDBJ whole genome shotgun (WGS) entry which is preliminary data.</text>
</comment>
<evidence type="ECO:0000256" key="1">
    <source>
        <dbReference type="ARBA" id="ARBA00022729"/>
    </source>
</evidence>
<sequence>MGTMRRWLLAGLLAITMVGVGACANPTQVGDAEPPGVLTPLTPDTAAIAQLPAAVVAKKELVVAMDVSSPPNHFSGPDGVSVIGLDPDIAKALGQALGVRVKIVGIGFDSIIPGLAAGKYDLAIAQMSPTVKREKVLDFVDYFSSGTALAVRKGNPLGMRLDTMCGHTIAVLKGSFQESTRVPEYSAACVKAGKKPIQPMVLPDQQATILAGIAGRADGVMQDSPVLEYAQKKSDGQVQVIAVAHTSSVGIGIPKTSGLLQPVRLAMQHLIDSPTYKQILTRWGVANGGVPSAAVNHNSD</sequence>
<keyword evidence="1 2" id="KW-0732">Signal</keyword>
<name>A0ABN2HS89_9ACTN</name>
<dbReference type="PROSITE" id="PS51257">
    <property type="entry name" value="PROKAR_LIPOPROTEIN"/>
    <property type="match status" value="1"/>
</dbReference>
<evidence type="ECO:0000256" key="2">
    <source>
        <dbReference type="SAM" id="SignalP"/>
    </source>
</evidence>
<dbReference type="PANTHER" id="PTHR35936:SF17">
    <property type="entry name" value="ARGININE-BINDING EXTRACELLULAR PROTEIN ARTP"/>
    <property type="match status" value="1"/>
</dbReference>
<organism evidence="4 5">
    <name type="scientific">Fodinicola feengrottensis</name>
    <dbReference type="NCBI Taxonomy" id="435914"/>
    <lineage>
        <taxon>Bacteria</taxon>
        <taxon>Bacillati</taxon>
        <taxon>Actinomycetota</taxon>
        <taxon>Actinomycetes</taxon>
        <taxon>Mycobacteriales</taxon>
        <taxon>Fodinicola</taxon>
    </lineage>
</organism>
<evidence type="ECO:0000313" key="5">
    <source>
        <dbReference type="Proteomes" id="UP001500618"/>
    </source>
</evidence>
<dbReference type="PANTHER" id="PTHR35936">
    <property type="entry name" value="MEMBRANE-BOUND LYTIC MUREIN TRANSGLYCOSYLASE F"/>
    <property type="match status" value="1"/>
</dbReference>
<reference evidence="4 5" key="1">
    <citation type="journal article" date="2019" name="Int. J. Syst. Evol. Microbiol.">
        <title>The Global Catalogue of Microorganisms (GCM) 10K type strain sequencing project: providing services to taxonomists for standard genome sequencing and annotation.</title>
        <authorList>
            <consortium name="The Broad Institute Genomics Platform"/>
            <consortium name="The Broad Institute Genome Sequencing Center for Infectious Disease"/>
            <person name="Wu L."/>
            <person name="Ma J."/>
        </authorList>
    </citation>
    <scope>NUCLEOTIDE SEQUENCE [LARGE SCALE GENOMIC DNA]</scope>
    <source>
        <strain evidence="4 5">JCM 14718</strain>
    </source>
</reference>
<dbReference type="SMART" id="SM00062">
    <property type="entry name" value="PBPb"/>
    <property type="match status" value="1"/>
</dbReference>
<dbReference type="EMBL" id="BAAANY010000019">
    <property type="protein sequence ID" value="GAA1692337.1"/>
    <property type="molecule type" value="Genomic_DNA"/>
</dbReference>
<proteinExistence type="predicted"/>
<keyword evidence="5" id="KW-1185">Reference proteome</keyword>
<protein>
    <submittedName>
        <fullName evidence="4">ABC transporter substrate-binding protein</fullName>
    </submittedName>
</protein>
<dbReference type="Proteomes" id="UP001500618">
    <property type="component" value="Unassembled WGS sequence"/>
</dbReference>
<gene>
    <name evidence="4" type="ORF">GCM10009765_47100</name>
</gene>
<feature type="chain" id="PRO_5045356879" evidence="2">
    <location>
        <begin position="25"/>
        <end position="300"/>
    </location>
</feature>
<accession>A0ABN2HS89</accession>
<evidence type="ECO:0000259" key="3">
    <source>
        <dbReference type="SMART" id="SM00062"/>
    </source>
</evidence>
<dbReference type="InterPro" id="IPR001638">
    <property type="entry name" value="Solute-binding_3/MltF_N"/>
</dbReference>
<feature type="domain" description="Solute-binding protein family 3/N-terminal" evidence="3">
    <location>
        <begin position="60"/>
        <end position="287"/>
    </location>
</feature>
<dbReference type="Gene3D" id="3.40.190.10">
    <property type="entry name" value="Periplasmic binding protein-like II"/>
    <property type="match status" value="2"/>
</dbReference>
<feature type="signal peptide" evidence="2">
    <location>
        <begin position="1"/>
        <end position="24"/>
    </location>
</feature>
<dbReference type="Pfam" id="PF00497">
    <property type="entry name" value="SBP_bac_3"/>
    <property type="match status" value="1"/>
</dbReference>
<dbReference type="SUPFAM" id="SSF53850">
    <property type="entry name" value="Periplasmic binding protein-like II"/>
    <property type="match status" value="1"/>
</dbReference>
<evidence type="ECO:0000313" key="4">
    <source>
        <dbReference type="EMBL" id="GAA1692337.1"/>
    </source>
</evidence>